<dbReference type="AlphaFoldDB" id="M7SQ06"/>
<feature type="region of interest" description="Disordered" evidence="1">
    <location>
        <begin position="1"/>
        <end position="44"/>
    </location>
</feature>
<accession>M7SQ06</accession>
<reference evidence="3" key="1">
    <citation type="journal article" date="2013" name="Genome Announc.">
        <title>Draft genome sequence of the grapevine dieback fungus Eutypa lata UCR-EL1.</title>
        <authorList>
            <person name="Blanco-Ulate B."/>
            <person name="Rolshausen P.E."/>
            <person name="Cantu D."/>
        </authorList>
    </citation>
    <scope>NUCLEOTIDE SEQUENCE [LARGE SCALE GENOMIC DNA]</scope>
    <source>
        <strain evidence="3">UCR-EL1</strain>
    </source>
</reference>
<gene>
    <name evidence="2" type="ORF">UCREL1_6706</name>
</gene>
<dbReference type="HOGENOM" id="CLU_070615_2_0_1"/>
<proteinExistence type="predicted"/>
<evidence type="ECO:0000313" key="2">
    <source>
        <dbReference type="EMBL" id="EMR66312.1"/>
    </source>
</evidence>
<evidence type="ECO:0000313" key="3">
    <source>
        <dbReference type="Proteomes" id="UP000012174"/>
    </source>
</evidence>
<feature type="compositionally biased region" description="Polar residues" evidence="1">
    <location>
        <begin position="23"/>
        <end position="44"/>
    </location>
</feature>
<feature type="compositionally biased region" description="Polar residues" evidence="1">
    <location>
        <begin position="1"/>
        <end position="12"/>
    </location>
</feature>
<organism evidence="2 3">
    <name type="scientific">Eutypa lata (strain UCR-EL1)</name>
    <name type="common">Grapevine dieback disease fungus</name>
    <name type="synonym">Eutypa armeniacae</name>
    <dbReference type="NCBI Taxonomy" id="1287681"/>
    <lineage>
        <taxon>Eukaryota</taxon>
        <taxon>Fungi</taxon>
        <taxon>Dikarya</taxon>
        <taxon>Ascomycota</taxon>
        <taxon>Pezizomycotina</taxon>
        <taxon>Sordariomycetes</taxon>
        <taxon>Xylariomycetidae</taxon>
        <taxon>Xylariales</taxon>
        <taxon>Diatrypaceae</taxon>
        <taxon>Eutypa</taxon>
    </lineage>
</organism>
<sequence length="232" mass="27263">MASNSPFPSVNEQRSDYDEQQDAHSTQYADTSHQFQSLPSSTQATVGSQSQETAWYQYYDFIANVDQGQAPYWQLKTAYTPSKEYPQIMPIQEANTTPLAGCCLESGCDSHKPFKRKADLERHYQQVHRPAAEKPSYPCDYSRCGRATDPFYRRDHSRDHYREYHREDIMRRSSSSSSKKQTAEWWGGRVISAKWWRCSKCLRRVYLQKDHFECRDCKATCEAERRKFRGYD</sequence>
<dbReference type="OrthoDB" id="2687452at2759"/>
<keyword evidence="3" id="KW-1185">Reference proteome</keyword>
<name>M7SQ06_EUTLA</name>
<protein>
    <submittedName>
        <fullName evidence="2">Putative c2h2 finger domain-containing protein</fullName>
    </submittedName>
</protein>
<evidence type="ECO:0000256" key="1">
    <source>
        <dbReference type="SAM" id="MobiDB-lite"/>
    </source>
</evidence>
<dbReference type="Proteomes" id="UP000012174">
    <property type="component" value="Unassembled WGS sequence"/>
</dbReference>
<dbReference type="EMBL" id="KB706676">
    <property type="protein sequence ID" value="EMR66312.1"/>
    <property type="molecule type" value="Genomic_DNA"/>
</dbReference>
<dbReference type="KEGG" id="ela:UCREL1_6706"/>
<dbReference type="OMA" id="PSKKEAH"/>
<dbReference type="eggNOG" id="ENOG502SXT7">
    <property type="taxonomic scope" value="Eukaryota"/>
</dbReference>